<feature type="transmembrane region" description="Helical" evidence="1">
    <location>
        <begin position="33"/>
        <end position="53"/>
    </location>
</feature>
<dbReference type="RefSeq" id="WP_379705879.1">
    <property type="nucleotide sequence ID" value="NZ_JBHTAT010000001.1"/>
</dbReference>
<dbReference type="AlphaFoldDB" id="A0ABD6A220"/>
<evidence type="ECO:0000256" key="1">
    <source>
        <dbReference type="SAM" id="Phobius"/>
    </source>
</evidence>
<sequence length="348" mass="37126">MNKLRTVAWGGGGFSILLAAWATIHYGGSPVRFLPTVALGVVAATLPFGIAYTKRAITSVRRRLADVDEGISAEKGSIFVSTATVDDPVDCLESILPAIRSDDNYDEVTRESFQEGPGLMVLYGGFHNAFVRITGAGRVVVTGASEHTHDLADTVSEAYALSFERTRNNPFKELKPVQGASRVFLGVVVVTLLLGGTVAAGGAAYPSDAYNPAERTVLVGIDARGDFDPGVSRTDTQLSKAAFLVAIVDEGSQEVKWAQNDSELVTDHGRQALQVSRDARALLTAVRDEPLTPAQADRADRLDRRLVEARESVATALTARAESGSINETAEMRRVVEQLRADPDAASA</sequence>
<name>A0ABD6A220_9EURY</name>
<proteinExistence type="predicted"/>
<organism evidence="2 3">
    <name type="scientific">Haloplanus litoreus</name>
    <dbReference type="NCBI Taxonomy" id="767515"/>
    <lineage>
        <taxon>Archaea</taxon>
        <taxon>Methanobacteriati</taxon>
        <taxon>Methanobacteriota</taxon>
        <taxon>Stenosarchaea group</taxon>
        <taxon>Halobacteria</taxon>
        <taxon>Halobacteriales</taxon>
        <taxon>Haloferacaceae</taxon>
        <taxon>Haloplanus</taxon>
    </lineage>
</organism>
<dbReference type="GeneID" id="96955074"/>
<feature type="transmembrane region" description="Helical" evidence="1">
    <location>
        <begin position="183"/>
        <end position="205"/>
    </location>
</feature>
<keyword evidence="3" id="KW-1185">Reference proteome</keyword>
<evidence type="ECO:0000313" key="3">
    <source>
        <dbReference type="Proteomes" id="UP001596434"/>
    </source>
</evidence>
<dbReference type="Proteomes" id="UP001596434">
    <property type="component" value="Unassembled WGS sequence"/>
</dbReference>
<evidence type="ECO:0000313" key="2">
    <source>
        <dbReference type="EMBL" id="MFC7256681.1"/>
    </source>
</evidence>
<feature type="transmembrane region" description="Helical" evidence="1">
    <location>
        <begin position="7"/>
        <end position="27"/>
    </location>
</feature>
<gene>
    <name evidence="2" type="ORF">ACFQKE_15450</name>
</gene>
<keyword evidence="1" id="KW-1133">Transmembrane helix</keyword>
<keyword evidence="1" id="KW-0472">Membrane</keyword>
<comment type="caution">
    <text evidence="2">The sequence shown here is derived from an EMBL/GenBank/DDBJ whole genome shotgun (WGS) entry which is preliminary data.</text>
</comment>
<dbReference type="EMBL" id="JBHTAT010000001">
    <property type="protein sequence ID" value="MFC7256681.1"/>
    <property type="molecule type" value="Genomic_DNA"/>
</dbReference>
<keyword evidence="1" id="KW-0812">Transmembrane</keyword>
<reference evidence="2 3" key="1">
    <citation type="journal article" date="2019" name="Int. J. Syst. Evol. Microbiol.">
        <title>The Global Catalogue of Microorganisms (GCM) 10K type strain sequencing project: providing services to taxonomists for standard genome sequencing and annotation.</title>
        <authorList>
            <consortium name="The Broad Institute Genomics Platform"/>
            <consortium name="The Broad Institute Genome Sequencing Center for Infectious Disease"/>
            <person name="Wu L."/>
            <person name="Ma J."/>
        </authorList>
    </citation>
    <scope>NUCLEOTIDE SEQUENCE [LARGE SCALE GENOMIC DNA]</scope>
    <source>
        <strain evidence="2 3">GX21</strain>
    </source>
</reference>
<protein>
    <submittedName>
        <fullName evidence="2">Uncharacterized protein</fullName>
    </submittedName>
</protein>
<accession>A0ABD6A220</accession>